<keyword evidence="15" id="KW-0812">Transmembrane</keyword>
<dbReference type="Pfam" id="PF03108">
    <property type="entry name" value="DBD_Tnp_Mut"/>
    <property type="match status" value="1"/>
</dbReference>
<dbReference type="FunFam" id="2.60.120.430:FF:000004">
    <property type="entry name" value="Putative leucine-rich repeat receptor-like serine/threonine-protein kinase"/>
    <property type="match status" value="1"/>
</dbReference>
<dbReference type="Gene3D" id="3.30.200.20">
    <property type="entry name" value="Phosphorylase Kinase, domain 1"/>
    <property type="match status" value="1"/>
</dbReference>
<dbReference type="Pfam" id="PF11721">
    <property type="entry name" value="Malectin"/>
    <property type="match status" value="1"/>
</dbReference>
<dbReference type="FunFam" id="3.80.10.10:FF:000383">
    <property type="entry name" value="Leucine-rich repeat receptor protein kinase EMS1"/>
    <property type="match status" value="1"/>
</dbReference>
<dbReference type="InterPro" id="IPR032675">
    <property type="entry name" value="LRR_dom_sf"/>
</dbReference>
<dbReference type="SUPFAM" id="SSF56112">
    <property type="entry name" value="Protein kinase-like (PK-like)"/>
    <property type="match status" value="1"/>
</dbReference>
<keyword evidence="15" id="KW-0472">Membrane</keyword>
<sequence>MAFDDWNASLKGAPVYPTDFSIEVHHGGAFTLKPRKVYSGGKIDTVNGLNSDYLSMLELDGLVQQLGYAPNVLFYCKKPNCSLDNGLVPIRCDKDAYGMLDFLHKDRTIVLYLNHVGGLDPIESQVGSSKISVTQAQVIESQVGSSKNSLAQVDLDAEPKVDLRPATLESHVQVCDLDVEPYIDLGPINLESGFVFQEGNMEQGNGLDDVNIKDVNQVHMGDANSESSNDSVYYSDHSYQESDDDRLYDIFVDDNEEFVGFPDIDERNPHVEPVDDQGQLSDGDPKYDSDYSFYSSSDEETDRRTKPPFKTFKPETDMEDPRFMKGQYFNSAKEFKEAIKQHAIKHQRNVKLVKNDKRRVRAKCESPCEWLVYAAKVLADSKYQGLIGVLNEEVPRAEHRHCAKHLLSNLQKRFKGVSVDDKFWACSKASHVAMFQDAMEKMKDESTEVYDWLSEEPPRALKAQDLPGMLPQELTRLTHLKDIDLTRNYLSGTIPPEWGSMMKLEKISLLGNRLTGPIPKELANISTLVELTVEFNQFSGLIPPELGSLPNLEKLHLTSNYFTGELPKELANLTTLKDFRIGGNYFTGKIPDFIQNWTNLEKLVIVGSGLDGPIPPGIGLLKKLSNLRISDLNGSQASFPPLDNLISLETLILRSCNINGTLPEYLGTMTNLTLLDLSFNNLSGKIPCNFNSTAKIEIMYLTGNLLSGPVPPWMLQSTSKSIGNVSCLSLRGFRCNQKRSSFHINCGGKEVSLDGIKYEGDDEDPGVPSNSYQSATNWAFSSTGNFIDDNRSLDPFTSTNSSRLHVNNSDLYMDARISPISLTYYGSCLVRGNYNITLYFAEIMFNDSKSYGSLGRRIFDIYIQGKLVQKDFNIVYEAGGIGKEIKKNYTEVVTDGTLEIRLYWAGKGTTGLPVRGVYGPLISAISVNNPDYKPPPKGISAGAVVGIVTAAAFVIILLLGILWWRGFLIRKDTMDQDGTVIAVKQLSSKSKQGNREFVNEIGMISALQHPHLVKLGYMAPEYAMRGHLTDKADVYSFGIVALEIVSGRSNTSYRTKEYCLYLLDWALVLKAEMGNMMELVDPLSWFRLQQNRGHNVNEKM</sequence>
<evidence type="ECO:0000256" key="2">
    <source>
        <dbReference type="ARBA" id="ARBA00012513"/>
    </source>
</evidence>
<dbReference type="Pfam" id="PF00560">
    <property type="entry name" value="LRR_1"/>
    <property type="match status" value="4"/>
</dbReference>
<dbReference type="PANTHER" id="PTHR48006">
    <property type="entry name" value="LEUCINE-RICH REPEAT-CONTAINING PROTEIN DDB_G0281931-RELATED"/>
    <property type="match status" value="1"/>
</dbReference>
<dbReference type="Pfam" id="PF07714">
    <property type="entry name" value="PK_Tyr_Ser-Thr"/>
    <property type="match status" value="1"/>
</dbReference>
<dbReference type="InterPro" id="IPR051824">
    <property type="entry name" value="LRR_Rcpt-Like_S/T_Kinase"/>
</dbReference>
<evidence type="ECO:0000256" key="4">
    <source>
        <dbReference type="ARBA" id="ARBA00022614"/>
    </source>
</evidence>
<evidence type="ECO:0000256" key="11">
    <source>
        <dbReference type="ARBA" id="ARBA00023180"/>
    </source>
</evidence>
<evidence type="ECO:0000256" key="12">
    <source>
        <dbReference type="ARBA" id="ARBA00047899"/>
    </source>
</evidence>
<dbReference type="OrthoDB" id="1897577at2759"/>
<feature type="domain" description="Transposase MuDR plant" evidence="16">
    <location>
        <begin position="325"/>
        <end position="380"/>
    </location>
</feature>
<dbReference type="AlphaFoldDB" id="A0A834H128"/>
<comment type="catalytic activity">
    <reaction evidence="12">
        <text>L-threonyl-[protein] + ATP = O-phospho-L-threonyl-[protein] + ADP + H(+)</text>
        <dbReference type="Rhea" id="RHEA:46608"/>
        <dbReference type="Rhea" id="RHEA-COMP:11060"/>
        <dbReference type="Rhea" id="RHEA-COMP:11605"/>
        <dbReference type="ChEBI" id="CHEBI:15378"/>
        <dbReference type="ChEBI" id="CHEBI:30013"/>
        <dbReference type="ChEBI" id="CHEBI:30616"/>
        <dbReference type="ChEBI" id="CHEBI:61977"/>
        <dbReference type="ChEBI" id="CHEBI:456216"/>
        <dbReference type="EC" id="2.7.11.1"/>
    </reaction>
</comment>
<dbReference type="Gene3D" id="1.10.510.10">
    <property type="entry name" value="Transferase(Phosphotransferase) domain 1"/>
    <property type="match status" value="1"/>
</dbReference>
<gene>
    <name evidence="20" type="ORF">RHSIM_Rhsim04G0035600</name>
</gene>
<feature type="domain" description="Malectin" evidence="18">
    <location>
        <begin position="741"/>
        <end position="925"/>
    </location>
</feature>
<keyword evidence="8" id="KW-0547">Nucleotide-binding</keyword>
<dbReference type="GO" id="GO:0005524">
    <property type="term" value="F:ATP binding"/>
    <property type="evidence" value="ECO:0007669"/>
    <property type="project" value="UniProtKB-KW"/>
</dbReference>
<dbReference type="Proteomes" id="UP000626092">
    <property type="component" value="Unassembled WGS sequence"/>
</dbReference>
<evidence type="ECO:0000256" key="14">
    <source>
        <dbReference type="SAM" id="MobiDB-lite"/>
    </source>
</evidence>
<evidence type="ECO:0000256" key="6">
    <source>
        <dbReference type="ARBA" id="ARBA00022729"/>
    </source>
</evidence>
<evidence type="ECO:0000256" key="5">
    <source>
        <dbReference type="ARBA" id="ARBA00022679"/>
    </source>
</evidence>
<evidence type="ECO:0000259" key="19">
    <source>
        <dbReference type="Pfam" id="PF26130"/>
    </source>
</evidence>
<evidence type="ECO:0000313" key="20">
    <source>
        <dbReference type="EMBL" id="KAF7145650.1"/>
    </source>
</evidence>
<keyword evidence="21" id="KW-1185">Reference proteome</keyword>
<keyword evidence="5" id="KW-0808">Transferase</keyword>
<evidence type="ECO:0000256" key="15">
    <source>
        <dbReference type="SAM" id="Phobius"/>
    </source>
</evidence>
<dbReference type="FunFam" id="3.80.10.10:FF:000433">
    <property type="entry name" value="Putative LRR receptor-like serine/threonine-protein kinase isoform A"/>
    <property type="match status" value="1"/>
</dbReference>
<reference evidence="20" key="1">
    <citation type="submission" date="2019-11" db="EMBL/GenBank/DDBJ databases">
        <authorList>
            <person name="Liu Y."/>
            <person name="Hou J."/>
            <person name="Li T.-Q."/>
            <person name="Guan C.-H."/>
            <person name="Wu X."/>
            <person name="Wu H.-Z."/>
            <person name="Ling F."/>
            <person name="Zhang R."/>
            <person name="Shi X.-G."/>
            <person name="Ren J.-P."/>
            <person name="Chen E.-F."/>
            <person name="Sun J.-M."/>
        </authorList>
    </citation>
    <scope>NUCLEOTIDE SEQUENCE</scope>
    <source>
        <strain evidence="20">Adult_tree_wgs_1</strain>
        <tissue evidence="20">Leaves</tissue>
    </source>
</reference>
<protein>
    <recommendedName>
        <fullName evidence="2">non-specific serine/threonine protein kinase</fullName>
        <ecNumber evidence="2">2.7.11.1</ecNumber>
    </recommendedName>
</protein>
<dbReference type="InterPro" id="IPR058594">
    <property type="entry name" value="PB1-like_dom_pln"/>
</dbReference>
<keyword evidence="11" id="KW-0325">Glycoprotein</keyword>
<keyword evidence="7" id="KW-0677">Repeat</keyword>
<evidence type="ECO:0000259" key="17">
    <source>
        <dbReference type="Pfam" id="PF07714"/>
    </source>
</evidence>
<feature type="region of interest" description="Disordered" evidence="14">
    <location>
        <begin position="260"/>
        <end position="317"/>
    </location>
</feature>
<keyword evidence="9" id="KW-0067">ATP-binding</keyword>
<keyword evidence="4" id="KW-0433">Leucine-rich repeat</keyword>
<evidence type="ECO:0000256" key="8">
    <source>
        <dbReference type="ARBA" id="ARBA00022741"/>
    </source>
</evidence>
<dbReference type="Pfam" id="PF26130">
    <property type="entry name" value="PB1-like"/>
    <property type="match status" value="1"/>
</dbReference>
<feature type="transmembrane region" description="Helical" evidence="15">
    <location>
        <begin position="939"/>
        <end position="964"/>
    </location>
</feature>
<evidence type="ECO:0000256" key="10">
    <source>
        <dbReference type="ARBA" id="ARBA00023170"/>
    </source>
</evidence>
<comment type="caution">
    <text evidence="20">The sequence shown here is derived from an EMBL/GenBank/DDBJ whole genome shotgun (WGS) entry which is preliminary data.</text>
</comment>
<dbReference type="EC" id="2.7.11.1" evidence="2"/>
<dbReference type="InterPro" id="IPR004332">
    <property type="entry name" value="Transposase_MuDR"/>
</dbReference>
<dbReference type="EMBL" id="WJXA01000004">
    <property type="protein sequence ID" value="KAF7145650.1"/>
    <property type="molecule type" value="Genomic_DNA"/>
</dbReference>
<dbReference type="InterPro" id="IPR001611">
    <property type="entry name" value="Leu-rich_rpt"/>
</dbReference>
<dbReference type="InterPro" id="IPR021720">
    <property type="entry name" value="Malectin_dom"/>
</dbReference>
<keyword evidence="6" id="KW-0732">Signal</keyword>
<feature type="domain" description="PB1-like" evidence="19">
    <location>
        <begin position="19"/>
        <end position="115"/>
    </location>
</feature>
<comment type="catalytic activity">
    <reaction evidence="13">
        <text>L-seryl-[protein] + ATP = O-phospho-L-seryl-[protein] + ADP + H(+)</text>
        <dbReference type="Rhea" id="RHEA:17989"/>
        <dbReference type="Rhea" id="RHEA-COMP:9863"/>
        <dbReference type="Rhea" id="RHEA-COMP:11604"/>
        <dbReference type="ChEBI" id="CHEBI:15378"/>
        <dbReference type="ChEBI" id="CHEBI:29999"/>
        <dbReference type="ChEBI" id="CHEBI:30616"/>
        <dbReference type="ChEBI" id="CHEBI:83421"/>
        <dbReference type="ChEBI" id="CHEBI:456216"/>
        <dbReference type="EC" id="2.7.11.1"/>
    </reaction>
</comment>
<keyword evidence="3" id="KW-0597">Phosphoprotein</keyword>
<dbReference type="GO" id="GO:0016020">
    <property type="term" value="C:membrane"/>
    <property type="evidence" value="ECO:0007669"/>
    <property type="project" value="UniProtKB-SubCell"/>
</dbReference>
<evidence type="ECO:0000256" key="13">
    <source>
        <dbReference type="ARBA" id="ARBA00048679"/>
    </source>
</evidence>
<evidence type="ECO:0000259" key="16">
    <source>
        <dbReference type="Pfam" id="PF03108"/>
    </source>
</evidence>
<feature type="domain" description="Serine-threonine/tyrosine-protein kinase catalytic" evidence="17">
    <location>
        <begin position="1016"/>
        <end position="1050"/>
    </location>
</feature>
<feature type="region of interest" description="Disordered" evidence="14">
    <location>
        <begin position="221"/>
        <end position="240"/>
    </location>
</feature>
<accession>A0A834H128</accession>
<evidence type="ECO:0000256" key="7">
    <source>
        <dbReference type="ARBA" id="ARBA00022737"/>
    </source>
</evidence>
<keyword evidence="10" id="KW-0675">Receptor</keyword>
<dbReference type="SUPFAM" id="SSF52058">
    <property type="entry name" value="L domain-like"/>
    <property type="match status" value="1"/>
</dbReference>
<evidence type="ECO:0000313" key="21">
    <source>
        <dbReference type="Proteomes" id="UP000626092"/>
    </source>
</evidence>
<dbReference type="Gene3D" id="3.80.10.10">
    <property type="entry name" value="Ribonuclease Inhibitor"/>
    <property type="match status" value="3"/>
</dbReference>
<evidence type="ECO:0000256" key="9">
    <source>
        <dbReference type="ARBA" id="ARBA00022840"/>
    </source>
</evidence>
<organism evidence="20 21">
    <name type="scientific">Rhododendron simsii</name>
    <name type="common">Sims's rhododendron</name>
    <dbReference type="NCBI Taxonomy" id="118357"/>
    <lineage>
        <taxon>Eukaryota</taxon>
        <taxon>Viridiplantae</taxon>
        <taxon>Streptophyta</taxon>
        <taxon>Embryophyta</taxon>
        <taxon>Tracheophyta</taxon>
        <taxon>Spermatophyta</taxon>
        <taxon>Magnoliopsida</taxon>
        <taxon>eudicotyledons</taxon>
        <taxon>Gunneridae</taxon>
        <taxon>Pentapetalae</taxon>
        <taxon>asterids</taxon>
        <taxon>Ericales</taxon>
        <taxon>Ericaceae</taxon>
        <taxon>Ericoideae</taxon>
        <taxon>Rhodoreae</taxon>
        <taxon>Rhododendron</taxon>
    </lineage>
</organism>
<proteinExistence type="predicted"/>
<dbReference type="PANTHER" id="PTHR48006:SF81">
    <property type="entry name" value="PROTEIN KINASE DOMAIN-CONTAINING PROTEIN"/>
    <property type="match status" value="1"/>
</dbReference>
<dbReference type="InterPro" id="IPR001245">
    <property type="entry name" value="Ser-Thr/Tyr_kinase_cat_dom"/>
</dbReference>
<dbReference type="InterPro" id="IPR011009">
    <property type="entry name" value="Kinase-like_dom_sf"/>
</dbReference>
<evidence type="ECO:0000259" key="18">
    <source>
        <dbReference type="Pfam" id="PF11721"/>
    </source>
</evidence>
<evidence type="ECO:0000256" key="1">
    <source>
        <dbReference type="ARBA" id="ARBA00004479"/>
    </source>
</evidence>
<keyword evidence="15" id="KW-1133">Transmembrane helix</keyword>
<feature type="compositionally biased region" description="Basic and acidic residues" evidence="14">
    <location>
        <begin position="264"/>
        <end position="273"/>
    </location>
</feature>
<dbReference type="Gene3D" id="2.60.120.430">
    <property type="entry name" value="Galactose-binding lectin"/>
    <property type="match status" value="1"/>
</dbReference>
<dbReference type="GO" id="GO:0004674">
    <property type="term" value="F:protein serine/threonine kinase activity"/>
    <property type="evidence" value="ECO:0007669"/>
    <property type="project" value="UniProtKB-EC"/>
</dbReference>
<evidence type="ECO:0000256" key="3">
    <source>
        <dbReference type="ARBA" id="ARBA00022553"/>
    </source>
</evidence>
<name>A0A834H128_RHOSS</name>
<comment type="subcellular location">
    <subcellularLocation>
        <location evidence="1">Membrane</location>
        <topology evidence="1">Single-pass type I membrane protein</topology>
    </subcellularLocation>
</comment>